<protein>
    <submittedName>
        <fullName evidence="1">DUF4912 domain-containing protein</fullName>
    </submittedName>
</protein>
<gene>
    <name evidence="1" type="ORF">IFE08_01585</name>
</gene>
<sequence>MKLSKTYLESVAADELLRLAEIYGLYVPKGLNRNFIIEELLELEEYGEDEISPHTGNRKKKFYEEEPDDDPKKVKLFKGLPSSYNSTEIRILLRDPMWLFVFWDFYRPSFKTITEDIQFDSFILRVMLFYENNRSEPYDYYDIDISKEDTGRYIFLSFDDVLTRVNLCVRFSDETVKVLAESNFIHLNRKNIPNALCLLENNVNTVSALSGISILKKSHFKNYRQAFRDNKDEEEKSEK</sequence>
<dbReference type="InterPro" id="IPR032585">
    <property type="entry name" value="DUF4912"/>
</dbReference>
<dbReference type="Pfam" id="PF16258">
    <property type="entry name" value="DUF4912"/>
    <property type="match status" value="1"/>
</dbReference>
<dbReference type="Proteomes" id="UP000593915">
    <property type="component" value="Chromosome"/>
</dbReference>
<name>A0A7S7AWB5_9SPIR</name>
<evidence type="ECO:0000313" key="1">
    <source>
        <dbReference type="EMBL" id="QOW61130.1"/>
    </source>
</evidence>
<dbReference type="AlphaFoldDB" id="A0A7S7AWB5"/>
<proteinExistence type="predicted"/>
<reference evidence="1 2" key="1">
    <citation type="submission" date="2020-09" db="EMBL/GenBank/DDBJ databases">
        <title>Characterization of Treponema spp. from bovine digital dermatitis in Korea.</title>
        <authorList>
            <person name="Espiritu H.M."/>
            <person name="Cho Y.I."/>
            <person name="Mamuad L."/>
        </authorList>
    </citation>
    <scope>NUCLEOTIDE SEQUENCE [LARGE SCALE GENOMIC DNA]</scope>
    <source>
        <strain evidence="1 2">KS1</strain>
    </source>
</reference>
<dbReference type="EMBL" id="CP061839">
    <property type="protein sequence ID" value="QOW61130.1"/>
    <property type="molecule type" value="Genomic_DNA"/>
</dbReference>
<dbReference type="RefSeq" id="WP_194076590.1">
    <property type="nucleotide sequence ID" value="NZ_CP061839.1"/>
</dbReference>
<evidence type="ECO:0000313" key="2">
    <source>
        <dbReference type="Proteomes" id="UP000593915"/>
    </source>
</evidence>
<organism evidence="1 2">
    <name type="scientific">Treponema pedis</name>
    <dbReference type="NCBI Taxonomy" id="409322"/>
    <lineage>
        <taxon>Bacteria</taxon>
        <taxon>Pseudomonadati</taxon>
        <taxon>Spirochaetota</taxon>
        <taxon>Spirochaetia</taxon>
        <taxon>Spirochaetales</taxon>
        <taxon>Treponemataceae</taxon>
        <taxon>Treponema</taxon>
    </lineage>
</organism>
<accession>A0A7S7AWB5</accession>